<reference evidence="1" key="2">
    <citation type="journal article" date="2021" name="PeerJ">
        <title>Extensive microbial diversity within the chicken gut microbiome revealed by metagenomics and culture.</title>
        <authorList>
            <person name="Gilroy R."/>
            <person name="Ravi A."/>
            <person name="Getino M."/>
            <person name="Pursley I."/>
            <person name="Horton D.L."/>
            <person name="Alikhan N.F."/>
            <person name="Baker D."/>
            <person name="Gharbi K."/>
            <person name="Hall N."/>
            <person name="Watson M."/>
            <person name="Adriaenssens E.M."/>
            <person name="Foster-Nyarko E."/>
            <person name="Jarju S."/>
            <person name="Secka A."/>
            <person name="Antonio M."/>
            <person name="Oren A."/>
            <person name="Chaudhuri R.R."/>
            <person name="La Ragione R."/>
            <person name="Hildebrand F."/>
            <person name="Pallen M.J."/>
        </authorList>
    </citation>
    <scope>NUCLEOTIDE SEQUENCE</scope>
    <source>
        <strain evidence="1">ChiGjej1B1-19959</strain>
    </source>
</reference>
<comment type="caution">
    <text evidence="1">The sequence shown here is derived from an EMBL/GenBank/DDBJ whole genome shotgun (WGS) entry which is preliminary data.</text>
</comment>
<dbReference type="AlphaFoldDB" id="A0A9D1IFZ2"/>
<sequence>MMKFRTIFQNKALRRFEQSTLAAFLVTALLSLTAFGAACGEVRKDVLRMHVIANSDSEADQALKLQVRDAVLAAGGTLFDGTLTVEQAESLVENDLAALQAAADRVLQANGADYGAKVEVARDFFPTRTYADDVTLPAGVYTAVRVTLGSGAGQNWWCVMFPPLCLPAAEGETALSDVLSSAETDVVEKSPRLEPRFKLVELFEKIAEKFR</sequence>
<name>A0A9D1IFZ2_9FIRM</name>
<evidence type="ECO:0000313" key="1">
    <source>
        <dbReference type="EMBL" id="HIU36036.1"/>
    </source>
</evidence>
<protein>
    <submittedName>
        <fullName evidence="1">Stage II sporulation protein R</fullName>
    </submittedName>
</protein>
<gene>
    <name evidence="1" type="ORF">IAC53_05460</name>
</gene>
<proteinExistence type="predicted"/>
<reference evidence="1" key="1">
    <citation type="submission" date="2020-10" db="EMBL/GenBank/DDBJ databases">
        <authorList>
            <person name="Gilroy R."/>
        </authorList>
    </citation>
    <scope>NUCLEOTIDE SEQUENCE</scope>
    <source>
        <strain evidence="1">ChiGjej1B1-19959</strain>
    </source>
</reference>
<dbReference type="Pfam" id="PF09551">
    <property type="entry name" value="Spore_II_R"/>
    <property type="match status" value="1"/>
</dbReference>
<evidence type="ECO:0000313" key="2">
    <source>
        <dbReference type="Proteomes" id="UP000824071"/>
    </source>
</evidence>
<organism evidence="1 2">
    <name type="scientific">Candidatus Fimenecus excrementigallinarum</name>
    <dbReference type="NCBI Taxonomy" id="2840816"/>
    <lineage>
        <taxon>Bacteria</taxon>
        <taxon>Bacillati</taxon>
        <taxon>Bacillota</taxon>
        <taxon>Clostridia</taxon>
        <taxon>Candidatus Fimenecus</taxon>
    </lineage>
</organism>
<accession>A0A9D1IFZ2</accession>
<dbReference type="Proteomes" id="UP000824071">
    <property type="component" value="Unassembled WGS sequence"/>
</dbReference>
<dbReference type="EMBL" id="DVMW01000033">
    <property type="protein sequence ID" value="HIU36036.1"/>
    <property type="molecule type" value="Genomic_DNA"/>
</dbReference>
<dbReference type="InterPro" id="IPR014202">
    <property type="entry name" value="Spore_II_R"/>
</dbReference>